<evidence type="ECO:0000313" key="4">
    <source>
        <dbReference type="RefSeq" id="XP_026272169.1"/>
    </source>
</evidence>
<dbReference type="Gene3D" id="3.30.60.30">
    <property type="match status" value="1"/>
</dbReference>
<dbReference type="PROSITE" id="PS51465">
    <property type="entry name" value="KAZAL_2"/>
    <property type="match status" value="1"/>
</dbReference>
<dbReference type="AlphaFoldDB" id="A0A6J1RT28"/>
<dbReference type="OrthoDB" id="7323185at2759"/>
<dbReference type="Pfam" id="PF07648">
    <property type="entry name" value="Kazal_2"/>
    <property type="match status" value="1"/>
</dbReference>
<feature type="signal peptide" evidence="1">
    <location>
        <begin position="1"/>
        <end position="23"/>
    </location>
</feature>
<dbReference type="SUPFAM" id="SSF100895">
    <property type="entry name" value="Kazal-type serine protease inhibitors"/>
    <property type="match status" value="1"/>
</dbReference>
<feature type="domain" description="Kazal-like" evidence="2">
    <location>
        <begin position="21"/>
        <end position="75"/>
    </location>
</feature>
<dbReference type="GeneID" id="113202248"/>
<evidence type="ECO:0000313" key="3">
    <source>
        <dbReference type="Proteomes" id="UP000504606"/>
    </source>
</evidence>
<name>A0A6J1RT28_FRAOC</name>
<evidence type="ECO:0000259" key="2">
    <source>
        <dbReference type="PROSITE" id="PS51465"/>
    </source>
</evidence>
<sequence length="78" mass="8672">MKSKISIKLIILDLMLMTLCVSGDPCNIICGRDYNPVCAEFQDTQMSFSNPCMMNYYNCLKGTGFVIMDDGECVIVGD</sequence>
<dbReference type="RefSeq" id="XP_026272169.1">
    <property type="nucleotide sequence ID" value="XM_026416384.2"/>
</dbReference>
<dbReference type="InterPro" id="IPR002350">
    <property type="entry name" value="Kazal_dom"/>
</dbReference>
<proteinExistence type="predicted"/>
<reference evidence="4" key="1">
    <citation type="submission" date="2025-08" db="UniProtKB">
        <authorList>
            <consortium name="RefSeq"/>
        </authorList>
    </citation>
    <scope>IDENTIFICATION</scope>
    <source>
        <tissue evidence="4">Whole organism</tissue>
    </source>
</reference>
<keyword evidence="3" id="KW-1185">Reference proteome</keyword>
<feature type="chain" id="PRO_5026973756" evidence="1">
    <location>
        <begin position="24"/>
        <end position="78"/>
    </location>
</feature>
<dbReference type="CDD" id="cd00104">
    <property type="entry name" value="KAZAL_FS"/>
    <property type="match status" value="1"/>
</dbReference>
<protein>
    <submittedName>
        <fullName evidence="4">Vasotab-TY2-like</fullName>
    </submittedName>
</protein>
<accession>A0A6J1RT28</accession>
<evidence type="ECO:0000256" key="1">
    <source>
        <dbReference type="SAM" id="SignalP"/>
    </source>
</evidence>
<keyword evidence="1" id="KW-0732">Signal</keyword>
<gene>
    <name evidence="4" type="primary">LOC113202248</name>
</gene>
<dbReference type="KEGG" id="foc:113202248"/>
<organism evidence="3 4">
    <name type="scientific">Frankliniella occidentalis</name>
    <name type="common">Western flower thrips</name>
    <name type="synonym">Euthrips occidentalis</name>
    <dbReference type="NCBI Taxonomy" id="133901"/>
    <lineage>
        <taxon>Eukaryota</taxon>
        <taxon>Metazoa</taxon>
        <taxon>Ecdysozoa</taxon>
        <taxon>Arthropoda</taxon>
        <taxon>Hexapoda</taxon>
        <taxon>Insecta</taxon>
        <taxon>Pterygota</taxon>
        <taxon>Neoptera</taxon>
        <taxon>Paraneoptera</taxon>
        <taxon>Thysanoptera</taxon>
        <taxon>Terebrantia</taxon>
        <taxon>Thripoidea</taxon>
        <taxon>Thripidae</taxon>
        <taxon>Frankliniella</taxon>
    </lineage>
</organism>
<dbReference type="InterPro" id="IPR036058">
    <property type="entry name" value="Kazal_dom_sf"/>
</dbReference>
<dbReference type="Proteomes" id="UP000504606">
    <property type="component" value="Unplaced"/>
</dbReference>